<dbReference type="STRING" id="396588.Tgr7_0475"/>
<dbReference type="OrthoDB" id="564871at2"/>
<evidence type="ECO:0008006" key="3">
    <source>
        <dbReference type="Google" id="ProtNLM"/>
    </source>
</evidence>
<dbReference type="SUPFAM" id="SSF53448">
    <property type="entry name" value="Nucleotide-diphospho-sugar transferases"/>
    <property type="match status" value="1"/>
</dbReference>
<name>B8GL54_THISH</name>
<dbReference type="InterPro" id="IPR029044">
    <property type="entry name" value="Nucleotide-diphossugar_trans"/>
</dbReference>
<proteinExistence type="predicted"/>
<sequence length="239" mass="27974">MLNFITLKWGDKYSADYVNKIYNMVSRNTTLPFRFYCLTDNPSGLSEHITPLPHVDVGLKGFWNKLLLFRRDFHGLRGTALYLDLDLVIVDNIDFLATHPGDFCICRNWSRRKMWNSSVMRFEFGAHPQIWEEFERNRESIMGRLNGDQEWIYECKPDATEWPSDKIISYKKSLNSKALPWLEKVGLGKLGEIGARYMTVRPTPDASIVVFHGKPDPEDVMEKSYGYWKRAPFVKAHWQ</sequence>
<dbReference type="RefSeq" id="WP_012637060.1">
    <property type="nucleotide sequence ID" value="NC_011901.1"/>
</dbReference>
<evidence type="ECO:0000313" key="1">
    <source>
        <dbReference type="EMBL" id="ACL71572.1"/>
    </source>
</evidence>
<evidence type="ECO:0000313" key="2">
    <source>
        <dbReference type="Proteomes" id="UP000002383"/>
    </source>
</evidence>
<dbReference type="AlphaFoldDB" id="B8GL54"/>
<organism evidence="1 2">
    <name type="scientific">Thioalkalivibrio sulfidiphilus (strain HL-EbGR7)</name>
    <dbReference type="NCBI Taxonomy" id="396588"/>
    <lineage>
        <taxon>Bacteria</taxon>
        <taxon>Pseudomonadati</taxon>
        <taxon>Pseudomonadota</taxon>
        <taxon>Gammaproteobacteria</taxon>
        <taxon>Chromatiales</taxon>
        <taxon>Ectothiorhodospiraceae</taxon>
        <taxon>Thioalkalivibrio</taxon>
    </lineage>
</organism>
<keyword evidence="2" id="KW-1185">Reference proteome</keyword>
<dbReference type="EMBL" id="CP001339">
    <property type="protein sequence ID" value="ACL71572.1"/>
    <property type="molecule type" value="Genomic_DNA"/>
</dbReference>
<accession>B8GL54</accession>
<gene>
    <name evidence="1" type="ordered locus">Tgr7_0475</name>
</gene>
<dbReference type="eggNOG" id="ENOG502Z7IB">
    <property type="taxonomic scope" value="Bacteria"/>
</dbReference>
<dbReference type="HOGENOM" id="CLU_076581_0_0_6"/>
<reference evidence="1 2" key="1">
    <citation type="journal article" date="2011" name="Stand. Genomic Sci.">
        <title>Complete genome sequence of 'Thioalkalivibrio sulfidophilus' HL-EbGr7.</title>
        <authorList>
            <person name="Muyzer G."/>
            <person name="Sorokin D.Y."/>
            <person name="Mavromatis K."/>
            <person name="Lapidus A."/>
            <person name="Clum A."/>
            <person name="Ivanova N."/>
            <person name="Pati A."/>
            <person name="d'Haeseleer P."/>
            <person name="Woyke T."/>
            <person name="Kyrpides N.C."/>
        </authorList>
    </citation>
    <scope>NUCLEOTIDE SEQUENCE [LARGE SCALE GENOMIC DNA]</scope>
    <source>
        <strain evidence="1 2">HL-EbGR7</strain>
    </source>
</reference>
<protein>
    <recommendedName>
        <fullName evidence="3">Glycosyltransferase</fullName>
    </recommendedName>
</protein>
<dbReference type="Gene3D" id="3.90.550.10">
    <property type="entry name" value="Spore Coat Polysaccharide Biosynthesis Protein SpsA, Chain A"/>
    <property type="match status" value="1"/>
</dbReference>
<dbReference type="KEGG" id="tgr:Tgr7_0475"/>
<dbReference type="Proteomes" id="UP000002383">
    <property type="component" value="Chromosome"/>
</dbReference>